<dbReference type="PANTHER" id="PTHR46890:SF48">
    <property type="entry name" value="RNA-DIRECTED DNA POLYMERASE"/>
    <property type="match status" value="1"/>
</dbReference>
<evidence type="ECO:0000313" key="1">
    <source>
        <dbReference type="EMBL" id="GJS95239.1"/>
    </source>
</evidence>
<accession>A0ABQ4ZY44</accession>
<dbReference type="GO" id="GO:0003964">
    <property type="term" value="F:RNA-directed DNA polymerase activity"/>
    <property type="evidence" value="ECO:0007669"/>
    <property type="project" value="UniProtKB-KW"/>
</dbReference>
<comment type="caution">
    <text evidence="1">The sequence shown here is derived from an EMBL/GenBank/DDBJ whole genome shotgun (WGS) entry which is preliminary data.</text>
</comment>
<proteinExistence type="predicted"/>
<dbReference type="InterPro" id="IPR052343">
    <property type="entry name" value="Retrotransposon-Effector_Assoc"/>
</dbReference>
<protein>
    <submittedName>
        <fullName evidence="1">RNA-directed DNA polymerase, eukaryota, reverse transcriptase zinc-binding domain protein</fullName>
    </submittedName>
</protein>
<keyword evidence="2" id="KW-1185">Reference proteome</keyword>
<organism evidence="1 2">
    <name type="scientific">Tanacetum coccineum</name>
    <dbReference type="NCBI Taxonomy" id="301880"/>
    <lineage>
        <taxon>Eukaryota</taxon>
        <taxon>Viridiplantae</taxon>
        <taxon>Streptophyta</taxon>
        <taxon>Embryophyta</taxon>
        <taxon>Tracheophyta</taxon>
        <taxon>Spermatophyta</taxon>
        <taxon>Magnoliopsida</taxon>
        <taxon>eudicotyledons</taxon>
        <taxon>Gunneridae</taxon>
        <taxon>Pentapetalae</taxon>
        <taxon>asterids</taxon>
        <taxon>campanulids</taxon>
        <taxon>Asterales</taxon>
        <taxon>Asteraceae</taxon>
        <taxon>Asteroideae</taxon>
        <taxon>Anthemideae</taxon>
        <taxon>Anthemidinae</taxon>
        <taxon>Tanacetum</taxon>
    </lineage>
</organism>
<keyword evidence="1" id="KW-0808">Transferase</keyword>
<dbReference type="PANTHER" id="PTHR46890">
    <property type="entry name" value="NON-LTR RETROLELEMENT REVERSE TRANSCRIPTASE-LIKE PROTEIN-RELATED"/>
    <property type="match status" value="1"/>
</dbReference>
<keyword evidence="1" id="KW-0695">RNA-directed DNA polymerase</keyword>
<dbReference type="Proteomes" id="UP001151760">
    <property type="component" value="Unassembled WGS sequence"/>
</dbReference>
<reference evidence="1" key="2">
    <citation type="submission" date="2022-01" db="EMBL/GenBank/DDBJ databases">
        <authorList>
            <person name="Yamashiro T."/>
            <person name="Shiraishi A."/>
            <person name="Satake H."/>
            <person name="Nakayama K."/>
        </authorList>
    </citation>
    <scope>NUCLEOTIDE SEQUENCE</scope>
</reference>
<evidence type="ECO:0000313" key="2">
    <source>
        <dbReference type="Proteomes" id="UP001151760"/>
    </source>
</evidence>
<gene>
    <name evidence="1" type="ORF">Tco_0802207</name>
</gene>
<dbReference type="EMBL" id="BQNB010011794">
    <property type="protein sequence ID" value="GJS95239.1"/>
    <property type="molecule type" value="Genomic_DNA"/>
</dbReference>
<keyword evidence="1" id="KW-0548">Nucleotidyltransferase</keyword>
<reference evidence="1" key="1">
    <citation type="journal article" date="2022" name="Int. J. Mol. Sci.">
        <title>Draft Genome of Tanacetum Coccineum: Genomic Comparison of Closely Related Tanacetum-Family Plants.</title>
        <authorList>
            <person name="Yamashiro T."/>
            <person name="Shiraishi A."/>
            <person name="Nakayama K."/>
            <person name="Satake H."/>
        </authorList>
    </citation>
    <scope>NUCLEOTIDE SEQUENCE</scope>
</reference>
<name>A0ABQ4ZY44_9ASTR</name>
<sequence>MPEWVFCNTFLIEAMKKTANKYSVLETIPEDNPMDINLMKDIMIEKWEEDRRHENERNVLNETEEGNMEDDVLDDETVFIWNIRGKSNGNKQKEVMKFINDGKLQVCSIIETHIKDKKVKETCAKVMVFQEFLMEFNASHAIFQPFLVSDHSPCLLIIPTNWQKKPKSFRFANYIANKPEFNQTVAEGWKTQVSRNKMYCLVKKLKKMKPLRNKLNWKHEDLTARVEEFKVKLKEAQSLVEKDPYNKEVKVKAVEPLGRRSRNRVRIICDENGNSYEKEEVPLQFVKHFQQFLGNPSSIVDLALSDDLFSIVLTNADAEEMIKEVSEKEIMEAMFDIGDNKASGPEGFSSVFFKKAWNVVGKDVCDGIKEFFSNGQMLGELNATLITLVPKIQNPFKAPDFRPIACCNVLYKCINKIITNRIKGALKNLVQINQSAFIPDRLIQDNILLSQENIERIREKEWFGFHSKMVGWIRSVKIYLMLNSGDLHWTTVKNILKYLRNTKDMFLVYGANESGITKGARHFRAKVHYLREVIEFGDIKLEKVHTDDNLVDPFTKALAFSKHSDNTTNIGMLPANNFMQVCDD</sequence>